<gene>
    <name evidence="2" type="ORF">T4A_7271</name>
</gene>
<protein>
    <submittedName>
        <fullName evidence="2">Uncharacterized protein</fullName>
    </submittedName>
</protein>
<dbReference type="AlphaFoldDB" id="A0A0V1E1D0"/>
<feature type="transmembrane region" description="Helical" evidence="1">
    <location>
        <begin position="14"/>
        <end position="34"/>
    </location>
</feature>
<feature type="transmembrane region" description="Helical" evidence="1">
    <location>
        <begin position="46"/>
        <end position="77"/>
    </location>
</feature>
<name>A0A0V1E1D0_TRIPS</name>
<evidence type="ECO:0000313" key="3">
    <source>
        <dbReference type="Proteomes" id="UP000054632"/>
    </source>
</evidence>
<keyword evidence="1" id="KW-1133">Transmembrane helix</keyword>
<reference evidence="2 3" key="1">
    <citation type="submission" date="2015-01" db="EMBL/GenBank/DDBJ databases">
        <title>Evolution of Trichinella species and genotypes.</title>
        <authorList>
            <person name="Korhonen P.K."/>
            <person name="Edoardo P."/>
            <person name="Giuseppe L.R."/>
            <person name="Gasser R.B."/>
        </authorList>
    </citation>
    <scope>NUCLEOTIDE SEQUENCE [LARGE SCALE GENOMIC DNA]</scope>
    <source>
        <strain evidence="2">ISS13</strain>
    </source>
</reference>
<accession>A0A0V1E1D0</accession>
<dbReference type="Proteomes" id="UP000054632">
    <property type="component" value="Unassembled WGS sequence"/>
</dbReference>
<sequence length="121" mass="13667">MLLLTVDWLPASDILRQLATVLVVHVVLLALMCFRSDARLAGKSLFQLAFFHFLTVLILYTMAHIFVAVVGHFVVVIMNKRMVKSTMADDIFNKSRKWISGDDVGGCIRSEFCFWSAAEID</sequence>
<evidence type="ECO:0000313" key="2">
    <source>
        <dbReference type="EMBL" id="KRY67416.1"/>
    </source>
</evidence>
<comment type="caution">
    <text evidence="2">The sequence shown here is derived from an EMBL/GenBank/DDBJ whole genome shotgun (WGS) entry which is preliminary data.</text>
</comment>
<proteinExistence type="predicted"/>
<dbReference type="EMBL" id="JYDR01000138">
    <property type="protein sequence ID" value="KRY67416.1"/>
    <property type="molecule type" value="Genomic_DNA"/>
</dbReference>
<keyword evidence="1" id="KW-0812">Transmembrane</keyword>
<keyword evidence="1" id="KW-0472">Membrane</keyword>
<organism evidence="2 3">
    <name type="scientific">Trichinella pseudospiralis</name>
    <name type="common">Parasitic roundworm</name>
    <dbReference type="NCBI Taxonomy" id="6337"/>
    <lineage>
        <taxon>Eukaryota</taxon>
        <taxon>Metazoa</taxon>
        <taxon>Ecdysozoa</taxon>
        <taxon>Nematoda</taxon>
        <taxon>Enoplea</taxon>
        <taxon>Dorylaimia</taxon>
        <taxon>Trichinellida</taxon>
        <taxon>Trichinellidae</taxon>
        <taxon>Trichinella</taxon>
    </lineage>
</organism>
<evidence type="ECO:0000256" key="1">
    <source>
        <dbReference type="SAM" id="Phobius"/>
    </source>
</evidence>